<name>A0A915L2E8_ROMCU</name>
<reference evidence="2" key="1">
    <citation type="submission" date="2022-11" db="UniProtKB">
        <authorList>
            <consortium name="WormBaseParasite"/>
        </authorList>
    </citation>
    <scope>IDENTIFICATION</scope>
</reference>
<organism evidence="1 2">
    <name type="scientific">Romanomermis culicivorax</name>
    <name type="common">Nematode worm</name>
    <dbReference type="NCBI Taxonomy" id="13658"/>
    <lineage>
        <taxon>Eukaryota</taxon>
        <taxon>Metazoa</taxon>
        <taxon>Ecdysozoa</taxon>
        <taxon>Nematoda</taxon>
        <taxon>Enoplea</taxon>
        <taxon>Dorylaimia</taxon>
        <taxon>Mermithida</taxon>
        <taxon>Mermithoidea</taxon>
        <taxon>Mermithidae</taxon>
        <taxon>Romanomermis</taxon>
    </lineage>
</organism>
<keyword evidence="1" id="KW-1185">Reference proteome</keyword>
<accession>A0A915L2E8</accession>
<dbReference type="AlphaFoldDB" id="A0A915L2E8"/>
<protein>
    <submittedName>
        <fullName evidence="2">Uncharacterized protein</fullName>
    </submittedName>
</protein>
<proteinExistence type="predicted"/>
<dbReference type="WBParaSite" id="nRc.2.0.1.t45248-RA">
    <property type="protein sequence ID" value="nRc.2.0.1.t45248-RA"/>
    <property type="gene ID" value="nRc.2.0.1.g45248"/>
</dbReference>
<evidence type="ECO:0000313" key="1">
    <source>
        <dbReference type="Proteomes" id="UP000887565"/>
    </source>
</evidence>
<sequence>MSYPRFHFCTRNNGQIRRRRSYAYGRGVQQSSNVVRHYFGAGSFGICGRRTQCHTTSDNFANRRRLITNH</sequence>
<evidence type="ECO:0000313" key="2">
    <source>
        <dbReference type="WBParaSite" id="nRc.2.0.1.t45248-RA"/>
    </source>
</evidence>
<dbReference type="Proteomes" id="UP000887565">
    <property type="component" value="Unplaced"/>
</dbReference>